<keyword evidence="8 10" id="KW-0131">Cell cycle</keyword>
<comment type="caution">
    <text evidence="15">The sequence shown here is derived from an EMBL/GenBank/DDBJ whole genome shotgun (WGS) entry which is preliminary data.</text>
</comment>
<feature type="binding site" evidence="10">
    <location>
        <begin position="113"/>
        <end position="119"/>
    </location>
    <ligand>
        <name>ATP</name>
        <dbReference type="ChEBI" id="CHEBI:30616"/>
    </ligand>
</feature>
<dbReference type="InterPro" id="IPR036615">
    <property type="entry name" value="Mur_ligase_C_dom_sf"/>
</dbReference>
<sequence>MSISVELIKKCATKVEGHADDIDDLAVFTNSREQVVNGLFVPIEGERFDGHQFLEQAIQSGAVAAIWTEGKALPENLPNDFPIFYTDDSLKGLQQLAAEYLKEQSPKVIAVTGSNGKTTTKDIVEHVTATAFETYKTQGNYNNHIGLPLTILTMPETCEVLILEMGMNHFGEISLLSKIASPDIAIITNIGESHIEFLGSREGIAKAKLEIVDGLKPGGTLIIDGDEPLLTGFRSEQHTIMLCGYNGRDHIQITQVTADINGYKFQINENEGSFYIPLLGRHNVKNAALAIAAAKQLGIHCSDIQKGFDHLSVTGMRLETIHGRNGALIINDSYNASPTSMKAAIQTVRSLPGFQKRVIVLGNMYELGADEEKLHKQVAEDISPPVTHVITIGEKAKWIAEELASNEDGITIAAFSDKTLAIPHLEKLLAPGTVLLFKASRIAALETLVAELKA</sequence>
<evidence type="ECO:0000256" key="3">
    <source>
        <dbReference type="ARBA" id="ARBA00022618"/>
    </source>
</evidence>
<evidence type="ECO:0000256" key="2">
    <source>
        <dbReference type="ARBA" id="ARBA00022598"/>
    </source>
</evidence>
<keyword evidence="9 10" id="KW-0961">Cell wall biogenesis/degradation</keyword>
<keyword evidence="2 10" id="KW-0436">Ligase</keyword>
<dbReference type="InterPro" id="IPR051046">
    <property type="entry name" value="MurCDEF_CellWall_CoF430Synth"/>
</dbReference>
<dbReference type="Pfam" id="PF08245">
    <property type="entry name" value="Mur_ligase_M"/>
    <property type="match status" value="1"/>
</dbReference>
<evidence type="ECO:0000256" key="8">
    <source>
        <dbReference type="ARBA" id="ARBA00023306"/>
    </source>
</evidence>
<comment type="subcellular location">
    <subcellularLocation>
        <location evidence="10 11">Cytoplasm</location>
    </subcellularLocation>
</comment>
<evidence type="ECO:0000259" key="12">
    <source>
        <dbReference type="Pfam" id="PF01225"/>
    </source>
</evidence>
<dbReference type="GO" id="GO:0051301">
    <property type="term" value="P:cell division"/>
    <property type="evidence" value="ECO:0007669"/>
    <property type="project" value="UniProtKB-KW"/>
</dbReference>
<keyword evidence="5 10" id="KW-0067">ATP-binding</keyword>
<evidence type="ECO:0000256" key="9">
    <source>
        <dbReference type="ARBA" id="ARBA00023316"/>
    </source>
</evidence>
<keyword evidence="16" id="KW-1185">Reference proteome</keyword>
<keyword evidence="3 10" id="KW-0132">Cell division</keyword>
<organism evidence="15 16">
    <name type="scientific">Scopulibacillus darangshiensis</name>
    <dbReference type="NCBI Taxonomy" id="442528"/>
    <lineage>
        <taxon>Bacteria</taxon>
        <taxon>Bacillati</taxon>
        <taxon>Bacillota</taxon>
        <taxon>Bacilli</taxon>
        <taxon>Bacillales</taxon>
        <taxon>Sporolactobacillaceae</taxon>
        <taxon>Scopulibacillus</taxon>
    </lineage>
</organism>
<evidence type="ECO:0000256" key="1">
    <source>
        <dbReference type="ARBA" id="ARBA00022490"/>
    </source>
</evidence>
<protein>
    <recommendedName>
        <fullName evidence="10 11">UDP-N-acetylmuramoyl-tripeptide--D-alanyl-D-alanine ligase</fullName>
        <ecNumber evidence="10 11">6.3.2.10</ecNumber>
    </recommendedName>
    <alternativeName>
        <fullName evidence="10">D-alanyl-D-alanine-adding enzyme</fullName>
    </alternativeName>
</protein>
<feature type="domain" description="Mur ligase central" evidence="14">
    <location>
        <begin position="111"/>
        <end position="294"/>
    </location>
</feature>
<dbReference type="UniPathway" id="UPA00219"/>
<keyword evidence="7 10" id="KW-0573">Peptidoglycan synthesis</keyword>
<dbReference type="InterPro" id="IPR005863">
    <property type="entry name" value="UDP-N-AcMur_synth"/>
</dbReference>
<comment type="catalytic activity">
    <reaction evidence="10 11">
        <text>D-alanyl-D-alanine + UDP-N-acetyl-alpha-D-muramoyl-L-alanyl-gamma-D-glutamyl-meso-2,6-diaminopimelate + ATP = UDP-N-acetyl-alpha-D-muramoyl-L-alanyl-gamma-D-glutamyl-meso-2,6-diaminopimeloyl-D-alanyl-D-alanine + ADP + phosphate + H(+)</text>
        <dbReference type="Rhea" id="RHEA:28374"/>
        <dbReference type="ChEBI" id="CHEBI:15378"/>
        <dbReference type="ChEBI" id="CHEBI:30616"/>
        <dbReference type="ChEBI" id="CHEBI:43474"/>
        <dbReference type="ChEBI" id="CHEBI:57822"/>
        <dbReference type="ChEBI" id="CHEBI:61386"/>
        <dbReference type="ChEBI" id="CHEBI:83905"/>
        <dbReference type="ChEBI" id="CHEBI:456216"/>
        <dbReference type="EC" id="6.3.2.10"/>
    </reaction>
</comment>
<dbReference type="SUPFAM" id="SSF63418">
    <property type="entry name" value="MurE/MurF N-terminal domain"/>
    <property type="match status" value="1"/>
</dbReference>
<dbReference type="GO" id="GO:0008360">
    <property type="term" value="P:regulation of cell shape"/>
    <property type="evidence" value="ECO:0007669"/>
    <property type="project" value="UniProtKB-KW"/>
</dbReference>
<keyword evidence="6 10" id="KW-0133">Cell shape</keyword>
<dbReference type="GO" id="GO:0005737">
    <property type="term" value="C:cytoplasm"/>
    <property type="evidence" value="ECO:0007669"/>
    <property type="project" value="UniProtKB-SubCell"/>
</dbReference>
<dbReference type="Pfam" id="PF01225">
    <property type="entry name" value="Mur_ligase"/>
    <property type="match status" value="1"/>
</dbReference>
<evidence type="ECO:0000256" key="10">
    <source>
        <dbReference type="HAMAP-Rule" id="MF_02019"/>
    </source>
</evidence>
<evidence type="ECO:0000259" key="13">
    <source>
        <dbReference type="Pfam" id="PF02875"/>
    </source>
</evidence>
<evidence type="ECO:0000313" key="15">
    <source>
        <dbReference type="EMBL" id="TCP29088.1"/>
    </source>
</evidence>
<evidence type="ECO:0000259" key="14">
    <source>
        <dbReference type="Pfam" id="PF08245"/>
    </source>
</evidence>
<dbReference type="NCBIfam" id="TIGR01143">
    <property type="entry name" value="murF"/>
    <property type="match status" value="1"/>
</dbReference>
<feature type="domain" description="Mur ligase C-terminal" evidence="13">
    <location>
        <begin position="316"/>
        <end position="441"/>
    </location>
</feature>
<accession>A0A4R2P4K4</accession>
<dbReference type="GO" id="GO:0009252">
    <property type="term" value="P:peptidoglycan biosynthetic process"/>
    <property type="evidence" value="ECO:0007669"/>
    <property type="project" value="UniProtKB-UniRule"/>
</dbReference>
<dbReference type="GO" id="GO:0047480">
    <property type="term" value="F:UDP-N-acetylmuramoyl-tripeptide-D-alanyl-D-alanine ligase activity"/>
    <property type="evidence" value="ECO:0007669"/>
    <property type="project" value="UniProtKB-UniRule"/>
</dbReference>
<dbReference type="GO" id="GO:0008766">
    <property type="term" value="F:UDP-N-acetylmuramoylalanyl-D-glutamyl-2,6-diaminopimelate-D-alanyl-D-alanine ligase activity"/>
    <property type="evidence" value="ECO:0007669"/>
    <property type="project" value="RHEA"/>
</dbReference>
<dbReference type="InterPro" id="IPR000713">
    <property type="entry name" value="Mur_ligase_N"/>
</dbReference>
<evidence type="ECO:0000256" key="5">
    <source>
        <dbReference type="ARBA" id="ARBA00022840"/>
    </source>
</evidence>
<dbReference type="Gene3D" id="3.40.1390.10">
    <property type="entry name" value="MurE/MurF, N-terminal domain"/>
    <property type="match status" value="1"/>
</dbReference>
<evidence type="ECO:0000256" key="11">
    <source>
        <dbReference type="RuleBase" id="RU004136"/>
    </source>
</evidence>
<dbReference type="Gene3D" id="3.90.190.20">
    <property type="entry name" value="Mur ligase, C-terminal domain"/>
    <property type="match status" value="1"/>
</dbReference>
<dbReference type="AlphaFoldDB" id="A0A4R2P4K4"/>
<dbReference type="OrthoDB" id="9801978at2"/>
<dbReference type="Pfam" id="PF02875">
    <property type="entry name" value="Mur_ligase_C"/>
    <property type="match status" value="1"/>
</dbReference>
<dbReference type="InterPro" id="IPR035911">
    <property type="entry name" value="MurE/MurF_N"/>
</dbReference>
<dbReference type="GO" id="GO:0005524">
    <property type="term" value="F:ATP binding"/>
    <property type="evidence" value="ECO:0007669"/>
    <property type="project" value="UniProtKB-UniRule"/>
</dbReference>
<keyword evidence="1 10" id="KW-0963">Cytoplasm</keyword>
<dbReference type="GO" id="GO:0071555">
    <property type="term" value="P:cell wall organization"/>
    <property type="evidence" value="ECO:0007669"/>
    <property type="project" value="UniProtKB-KW"/>
</dbReference>
<feature type="domain" description="Mur ligase N-terminal catalytic" evidence="12">
    <location>
        <begin position="37"/>
        <end position="99"/>
    </location>
</feature>
<dbReference type="EMBL" id="SLXK01000012">
    <property type="protein sequence ID" value="TCP29088.1"/>
    <property type="molecule type" value="Genomic_DNA"/>
</dbReference>
<comment type="similarity">
    <text evidence="10">Belongs to the MurCDEF family. MurF subfamily.</text>
</comment>
<dbReference type="Proteomes" id="UP000295416">
    <property type="component" value="Unassembled WGS sequence"/>
</dbReference>
<name>A0A4R2P4K4_9BACL</name>
<dbReference type="SUPFAM" id="SSF53623">
    <property type="entry name" value="MurD-like peptide ligases, catalytic domain"/>
    <property type="match status" value="1"/>
</dbReference>
<proteinExistence type="inferred from homology"/>
<gene>
    <name evidence="10" type="primary">murF</name>
    <name evidence="15" type="ORF">EV207_11210</name>
</gene>
<dbReference type="PANTHER" id="PTHR43024">
    <property type="entry name" value="UDP-N-ACETYLMURAMOYL-TRIPEPTIDE--D-ALANYL-D-ALANINE LIGASE"/>
    <property type="match status" value="1"/>
</dbReference>
<dbReference type="InterPro" id="IPR036565">
    <property type="entry name" value="Mur-like_cat_sf"/>
</dbReference>
<evidence type="ECO:0000256" key="7">
    <source>
        <dbReference type="ARBA" id="ARBA00022984"/>
    </source>
</evidence>
<evidence type="ECO:0000313" key="16">
    <source>
        <dbReference type="Proteomes" id="UP000295416"/>
    </source>
</evidence>
<dbReference type="EC" id="6.3.2.10" evidence="10 11"/>
<keyword evidence="4 10" id="KW-0547">Nucleotide-binding</keyword>
<evidence type="ECO:0000256" key="6">
    <source>
        <dbReference type="ARBA" id="ARBA00022960"/>
    </source>
</evidence>
<comment type="function">
    <text evidence="10 11">Involved in cell wall formation. Catalyzes the final step in the synthesis of UDP-N-acetylmuramoyl-pentapeptide, the precursor of murein.</text>
</comment>
<dbReference type="InterPro" id="IPR013221">
    <property type="entry name" value="Mur_ligase_cen"/>
</dbReference>
<dbReference type="HAMAP" id="MF_02019">
    <property type="entry name" value="MurF"/>
    <property type="match status" value="1"/>
</dbReference>
<reference evidence="15 16" key="1">
    <citation type="submission" date="2019-03" db="EMBL/GenBank/DDBJ databases">
        <title>Genomic Encyclopedia of Type Strains, Phase IV (KMG-IV): sequencing the most valuable type-strain genomes for metagenomic binning, comparative biology and taxonomic classification.</title>
        <authorList>
            <person name="Goeker M."/>
        </authorList>
    </citation>
    <scope>NUCLEOTIDE SEQUENCE [LARGE SCALE GENOMIC DNA]</scope>
    <source>
        <strain evidence="15 16">DSM 19377</strain>
    </source>
</reference>
<dbReference type="SUPFAM" id="SSF53244">
    <property type="entry name" value="MurD-like peptide ligases, peptide-binding domain"/>
    <property type="match status" value="1"/>
</dbReference>
<comment type="pathway">
    <text evidence="10 11">Cell wall biogenesis; peptidoglycan biosynthesis.</text>
</comment>
<evidence type="ECO:0000256" key="4">
    <source>
        <dbReference type="ARBA" id="ARBA00022741"/>
    </source>
</evidence>
<dbReference type="InterPro" id="IPR004101">
    <property type="entry name" value="Mur_ligase_C"/>
</dbReference>
<dbReference type="RefSeq" id="WP_132745986.1">
    <property type="nucleotide sequence ID" value="NZ_SLXK01000012.1"/>
</dbReference>
<dbReference type="Gene3D" id="3.40.1190.10">
    <property type="entry name" value="Mur-like, catalytic domain"/>
    <property type="match status" value="1"/>
</dbReference>
<dbReference type="PANTHER" id="PTHR43024:SF1">
    <property type="entry name" value="UDP-N-ACETYLMURAMOYL-TRIPEPTIDE--D-ALANYL-D-ALANINE LIGASE"/>
    <property type="match status" value="1"/>
</dbReference>